<dbReference type="Gene3D" id="6.20.210.20">
    <property type="entry name" value="THAP domain"/>
    <property type="match status" value="1"/>
</dbReference>
<feature type="domain" description="THAP-type" evidence="17">
    <location>
        <begin position="1"/>
        <end position="84"/>
    </location>
</feature>
<reference evidence="21" key="2">
    <citation type="submission" date="2025-04" db="UniProtKB">
        <authorList>
            <consortium name="RefSeq"/>
        </authorList>
    </citation>
    <scope>IDENTIFICATION</scope>
    <source>
        <strain evidence="21">Aabys</strain>
    </source>
</reference>
<dbReference type="InterPro" id="IPR006612">
    <property type="entry name" value="THAP_Znf"/>
</dbReference>
<feature type="binding site" evidence="14">
    <location>
        <position position="188"/>
    </location>
    <ligand>
        <name>Zn(2+)</name>
        <dbReference type="ChEBI" id="CHEBI:29105"/>
    </ligand>
</feature>
<comment type="subcellular location">
    <subcellularLocation>
        <location evidence="1">Nucleus</location>
        <location evidence="1">Nucleoplasm</location>
    </subcellularLocation>
</comment>
<dbReference type="SMART" id="SM00980">
    <property type="entry name" value="THAP"/>
    <property type="match status" value="1"/>
</dbReference>
<keyword evidence="8 13" id="KW-0238">DNA-binding</keyword>
<name>A0A1I8MEN0_MUSDO</name>
<dbReference type="PROSITE" id="PS00028">
    <property type="entry name" value="ZINC_FINGER_C2H2_1"/>
    <property type="match status" value="3"/>
</dbReference>
<evidence type="ECO:0000256" key="8">
    <source>
        <dbReference type="ARBA" id="ARBA00023125"/>
    </source>
</evidence>
<feature type="domain" description="C2H2-type" evidence="16">
    <location>
        <begin position="688"/>
        <end position="716"/>
    </location>
</feature>
<keyword evidence="5 14" id="KW-0862">Zinc</keyword>
<evidence type="ECO:0000256" key="1">
    <source>
        <dbReference type="ARBA" id="ARBA00004642"/>
    </source>
</evidence>
<dbReference type="Pfam" id="PF07776">
    <property type="entry name" value="zf-AD"/>
    <property type="match status" value="1"/>
</dbReference>
<dbReference type="InterPro" id="IPR026516">
    <property type="entry name" value="THAP1/10"/>
</dbReference>
<dbReference type="Pfam" id="PF05485">
    <property type="entry name" value="THAP"/>
    <property type="match status" value="1"/>
</dbReference>
<proteinExistence type="inferred from homology"/>
<dbReference type="PROSITE" id="PS50950">
    <property type="entry name" value="ZF_THAP"/>
    <property type="match status" value="1"/>
</dbReference>
<evidence type="ECO:0000259" key="16">
    <source>
        <dbReference type="PROSITE" id="PS50157"/>
    </source>
</evidence>
<dbReference type="SMART" id="SM00868">
    <property type="entry name" value="zf-AD"/>
    <property type="match status" value="1"/>
</dbReference>
<dbReference type="Proteomes" id="UP001652621">
    <property type="component" value="Unplaced"/>
</dbReference>
<keyword evidence="3 14" id="KW-0479">Metal-binding</keyword>
<keyword evidence="11" id="KW-0131">Cell cycle</keyword>
<dbReference type="KEGG" id="mde:101890523"/>
<organism evidence="19">
    <name type="scientific">Musca domestica</name>
    <name type="common">House fly</name>
    <dbReference type="NCBI Taxonomy" id="7370"/>
    <lineage>
        <taxon>Eukaryota</taxon>
        <taxon>Metazoa</taxon>
        <taxon>Ecdysozoa</taxon>
        <taxon>Arthropoda</taxon>
        <taxon>Hexapoda</taxon>
        <taxon>Insecta</taxon>
        <taxon>Pterygota</taxon>
        <taxon>Neoptera</taxon>
        <taxon>Endopterygota</taxon>
        <taxon>Diptera</taxon>
        <taxon>Brachycera</taxon>
        <taxon>Muscomorpha</taxon>
        <taxon>Muscoidea</taxon>
        <taxon>Muscidae</taxon>
        <taxon>Musca</taxon>
    </lineage>
</organism>
<dbReference type="GeneID" id="101890523"/>
<evidence type="ECO:0000256" key="2">
    <source>
        <dbReference type="ARBA" id="ARBA00006177"/>
    </source>
</evidence>
<dbReference type="GO" id="GO:0008270">
    <property type="term" value="F:zinc ion binding"/>
    <property type="evidence" value="ECO:0007669"/>
    <property type="project" value="UniProtKB-UniRule"/>
</dbReference>
<evidence type="ECO:0000256" key="14">
    <source>
        <dbReference type="PROSITE-ProRule" id="PRU01263"/>
    </source>
</evidence>
<dbReference type="VEuPathDB" id="VectorBase:MDOA004118"/>
<dbReference type="SMART" id="SM00692">
    <property type="entry name" value="DM3"/>
    <property type="match status" value="1"/>
</dbReference>
<evidence type="ECO:0000256" key="7">
    <source>
        <dbReference type="ARBA" id="ARBA00023054"/>
    </source>
</evidence>
<evidence type="ECO:0000313" key="19">
    <source>
        <dbReference type="EnsemblMetazoa" id="MDOA004118-PA"/>
    </source>
</evidence>
<dbReference type="SUPFAM" id="SSF57716">
    <property type="entry name" value="Glucocorticoid receptor-like (DNA-binding domain)"/>
    <property type="match status" value="2"/>
</dbReference>
<evidence type="ECO:0000256" key="12">
    <source>
        <dbReference type="PROSITE-ProRule" id="PRU00042"/>
    </source>
</evidence>
<evidence type="ECO:0000256" key="13">
    <source>
        <dbReference type="PROSITE-ProRule" id="PRU00309"/>
    </source>
</evidence>
<evidence type="ECO:0000256" key="11">
    <source>
        <dbReference type="ARBA" id="ARBA00023306"/>
    </source>
</evidence>
<dbReference type="PANTHER" id="PTHR46600:SF1">
    <property type="entry name" value="THAP DOMAIN-CONTAINING PROTEIN 1"/>
    <property type="match status" value="1"/>
</dbReference>
<evidence type="ECO:0000256" key="3">
    <source>
        <dbReference type="ARBA" id="ARBA00022723"/>
    </source>
</evidence>
<keyword evidence="9" id="KW-0804">Transcription</keyword>
<dbReference type="PROSITE" id="PS51915">
    <property type="entry name" value="ZAD"/>
    <property type="match status" value="1"/>
</dbReference>
<feature type="domain" description="C2H2-type" evidence="16">
    <location>
        <begin position="660"/>
        <end position="687"/>
    </location>
</feature>
<sequence length="750" mass="86512">MPSFCAVVNCNDRYGHSENISFHKFPLKRKDLLEQWESFIQKQRGPDWRASRWSSLCSRHFREDDFRSFNERKTLKKTAVPSVLDVGNYVESHSRNKPIYDGNVLKDKESQKDKEFKEIMAIREQLEDVEAAASSNIAKTNCRLCGVSSVPVVTFASNYELYGMLQKCFPTLNIQQDDAFPKVLCSACYKNLQHFCEFVDIVWAAQTELQKKYKLKAVEKPPLKIKQEPLAVRVKQEVAEVGYDQQQQELGANDEYDVMADGQHDETEGGEAVDQKYEFCDFPINDCDIMEIINLDDPFINIPDDDNNTIVNESEESPKRVNEQRSNHMLTAHELLQVHLLMDEHNYAYVDTDDFKEEQQVYKTEKSDGDERTFTEHPNLSDDNIVRQNENLCKDPAYNYISDPSYSETNSFENRALKPIVTSVSAIQQPTSKGNGIVVLNESIVKSGAGGCQLHACMVCHLKFFSVENLKEHYTQTHGTPMVTVPTSNILVERNSTESKCHMKTEVIENLELSSAKEVYERPAENLEKLAKDIVAETNENPKGNTNEEENTKMLKNSFKIRRRDVRGDNVTQMKQRQTNYRRRNIVKKNPHKISLNTMANQYQQLRKLYQTLQKKCLNLEQNVEQLQLQPTKKYSRTIKDRRKPKIAANSDASTENKNFTCPVCSKFFPNANSLRQHSITHTEERKHICSLCQRCFKRRNGLLQHLKGFHLQVKPFTCQVCKHSYALKCDMLRCKHSALKASVVFNKCS</sequence>
<evidence type="ECO:0000313" key="20">
    <source>
        <dbReference type="Proteomes" id="UP001652621"/>
    </source>
</evidence>
<dbReference type="GO" id="GO:0005654">
    <property type="term" value="C:nucleoplasm"/>
    <property type="evidence" value="ECO:0007669"/>
    <property type="project" value="UniProtKB-SubCell"/>
</dbReference>
<evidence type="ECO:0000259" key="18">
    <source>
        <dbReference type="PROSITE" id="PS51915"/>
    </source>
</evidence>
<dbReference type="InterPro" id="IPR038441">
    <property type="entry name" value="THAP_Znf_sf"/>
</dbReference>
<keyword evidence="4 12" id="KW-0863">Zinc-finger</keyword>
<dbReference type="RefSeq" id="XP_005177451.1">
    <property type="nucleotide sequence ID" value="XM_005177394.3"/>
</dbReference>
<dbReference type="SUPFAM" id="SSF57667">
    <property type="entry name" value="beta-beta-alpha zinc fingers"/>
    <property type="match status" value="1"/>
</dbReference>
<feature type="binding site" evidence="14">
    <location>
        <position position="145"/>
    </location>
    <ligand>
        <name>Zn(2+)</name>
        <dbReference type="ChEBI" id="CHEBI:29105"/>
    </ligand>
</feature>
<keyword evidence="6" id="KW-0805">Transcription regulation</keyword>
<dbReference type="SMART" id="SM00355">
    <property type="entry name" value="ZnF_C2H2"/>
    <property type="match status" value="3"/>
</dbReference>
<evidence type="ECO:0000256" key="9">
    <source>
        <dbReference type="ARBA" id="ARBA00023163"/>
    </source>
</evidence>
<keyword evidence="20" id="KW-1185">Reference proteome</keyword>
<evidence type="ECO:0000313" key="21">
    <source>
        <dbReference type="RefSeq" id="XP_005177451.1"/>
    </source>
</evidence>
<feature type="binding site" evidence="14">
    <location>
        <position position="185"/>
    </location>
    <ligand>
        <name>Zn(2+)</name>
        <dbReference type="ChEBI" id="CHEBI:29105"/>
    </ligand>
</feature>
<dbReference type="InterPro" id="IPR012934">
    <property type="entry name" value="Znf_AD"/>
</dbReference>
<evidence type="ECO:0000256" key="4">
    <source>
        <dbReference type="ARBA" id="ARBA00022771"/>
    </source>
</evidence>
<evidence type="ECO:0000259" key="17">
    <source>
        <dbReference type="PROSITE" id="PS50950"/>
    </source>
</evidence>
<feature type="coiled-coil region" evidence="15">
    <location>
        <begin position="105"/>
        <end position="132"/>
    </location>
</feature>
<dbReference type="eggNOG" id="KOG1721">
    <property type="taxonomic scope" value="Eukaryota"/>
</dbReference>
<dbReference type="GO" id="GO:0043565">
    <property type="term" value="F:sequence-specific DNA binding"/>
    <property type="evidence" value="ECO:0007669"/>
    <property type="project" value="InterPro"/>
</dbReference>
<protein>
    <submittedName>
        <fullName evidence="21">Uncharacterized protein LOC101890523</fullName>
    </submittedName>
</protein>
<evidence type="ECO:0000256" key="10">
    <source>
        <dbReference type="ARBA" id="ARBA00023242"/>
    </source>
</evidence>
<feature type="coiled-coil region" evidence="15">
    <location>
        <begin position="596"/>
        <end position="630"/>
    </location>
</feature>
<dbReference type="AlphaFoldDB" id="A0A1I8MEN0"/>
<dbReference type="InterPro" id="IPR013087">
    <property type="entry name" value="Znf_C2H2_type"/>
</dbReference>
<reference evidence="19" key="1">
    <citation type="submission" date="2020-05" db="UniProtKB">
        <authorList>
            <consortium name="EnsemblMetazoa"/>
        </authorList>
    </citation>
    <scope>IDENTIFICATION</scope>
    <source>
        <strain evidence="19">Aabys</strain>
    </source>
</reference>
<evidence type="ECO:0000256" key="6">
    <source>
        <dbReference type="ARBA" id="ARBA00023015"/>
    </source>
</evidence>
<feature type="domain" description="ZAD" evidence="18">
    <location>
        <begin position="140"/>
        <end position="212"/>
    </location>
</feature>
<dbReference type="EnsemblMetazoa" id="MDOA004118-RA">
    <property type="protein sequence ID" value="MDOA004118-PA"/>
    <property type="gene ID" value="MDOA004118"/>
</dbReference>
<dbReference type="InterPro" id="IPR036236">
    <property type="entry name" value="Znf_C2H2_sf"/>
</dbReference>
<keyword evidence="7 15" id="KW-0175">Coiled coil</keyword>
<dbReference type="PROSITE" id="PS50157">
    <property type="entry name" value="ZINC_FINGER_C2H2_2"/>
    <property type="match status" value="2"/>
</dbReference>
<dbReference type="VEuPathDB" id="VectorBase:MDOMA2_000487"/>
<comment type="similarity">
    <text evidence="2">Belongs to the THAP1 family.</text>
</comment>
<dbReference type="Gene3D" id="3.40.1800.20">
    <property type="match status" value="1"/>
</dbReference>
<dbReference type="OrthoDB" id="6496718at2759"/>
<accession>A0A1I8MEN0</accession>
<gene>
    <name evidence="19" type="primary">101890523</name>
    <name evidence="21" type="synonym">LOC101890523</name>
</gene>
<evidence type="ECO:0000256" key="5">
    <source>
        <dbReference type="ARBA" id="ARBA00022833"/>
    </source>
</evidence>
<keyword evidence="10" id="KW-0539">Nucleus</keyword>
<evidence type="ECO:0000256" key="15">
    <source>
        <dbReference type="SAM" id="Coils"/>
    </source>
</evidence>
<feature type="binding site" evidence="14">
    <location>
        <position position="142"/>
    </location>
    <ligand>
        <name>Zn(2+)</name>
        <dbReference type="ChEBI" id="CHEBI:29105"/>
    </ligand>
</feature>
<dbReference type="Gene3D" id="3.30.160.60">
    <property type="entry name" value="Classic Zinc Finger"/>
    <property type="match status" value="2"/>
</dbReference>
<dbReference type="PANTHER" id="PTHR46600">
    <property type="entry name" value="THAP DOMAIN-CONTAINING"/>
    <property type="match status" value="1"/>
</dbReference>